<organism evidence="6 7">
    <name type="scientific">Psychrobacillus faecigallinarum</name>
    <dbReference type="NCBI Taxonomy" id="2762235"/>
    <lineage>
        <taxon>Bacteria</taxon>
        <taxon>Bacillati</taxon>
        <taxon>Bacillota</taxon>
        <taxon>Bacilli</taxon>
        <taxon>Bacillales</taxon>
        <taxon>Bacillaceae</taxon>
        <taxon>Psychrobacillus</taxon>
    </lineage>
</organism>
<feature type="transmembrane region" description="Helical" evidence="5">
    <location>
        <begin position="12"/>
        <end position="30"/>
    </location>
</feature>
<comment type="caution">
    <text evidence="6">The sequence shown here is derived from an EMBL/GenBank/DDBJ whole genome shotgun (WGS) entry which is preliminary data.</text>
</comment>
<dbReference type="EMBL" id="JACSQO010000014">
    <property type="protein sequence ID" value="MBD7946223.1"/>
    <property type="molecule type" value="Genomic_DNA"/>
</dbReference>
<evidence type="ECO:0000256" key="3">
    <source>
        <dbReference type="ARBA" id="ARBA00022989"/>
    </source>
</evidence>
<sequence length="112" mass="12737">MDTNKILSASTYFSILFAPFILPIIVYFLTSEKEVKYHAKRSLISHIIPTIFFVFLMLAIFANFLPLGFTGDSASMWTSMTTALIFMGLYTVINLVLLIWNIVQGVKVLRHV</sequence>
<keyword evidence="2 5" id="KW-0812">Transmembrane</keyword>
<keyword evidence="7" id="KW-1185">Reference proteome</keyword>
<evidence type="ECO:0000313" key="7">
    <source>
        <dbReference type="Proteomes" id="UP000640786"/>
    </source>
</evidence>
<keyword evidence="3 5" id="KW-1133">Transmembrane helix</keyword>
<evidence type="ECO:0000256" key="4">
    <source>
        <dbReference type="ARBA" id="ARBA00023136"/>
    </source>
</evidence>
<protein>
    <submittedName>
        <fullName evidence="6">DUF4870 domain-containing protein</fullName>
    </submittedName>
</protein>
<feature type="transmembrane region" description="Helical" evidence="5">
    <location>
        <begin position="42"/>
        <end position="64"/>
    </location>
</feature>
<reference evidence="6 7" key="1">
    <citation type="submission" date="2020-08" db="EMBL/GenBank/DDBJ databases">
        <title>A Genomic Blueprint of the Chicken Gut Microbiome.</title>
        <authorList>
            <person name="Gilroy R."/>
            <person name="Ravi A."/>
            <person name="Getino M."/>
            <person name="Pursley I."/>
            <person name="Horton D.L."/>
            <person name="Alikhan N.-F."/>
            <person name="Baker D."/>
            <person name="Gharbi K."/>
            <person name="Hall N."/>
            <person name="Watson M."/>
            <person name="Adriaenssens E.M."/>
            <person name="Foster-Nyarko E."/>
            <person name="Jarju S."/>
            <person name="Secka A."/>
            <person name="Antonio M."/>
            <person name="Oren A."/>
            <person name="Chaudhuri R."/>
            <person name="La Ragione R.M."/>
            <person name="Hildebrand F."/>
            <person name="Pallen M.J."/>
        </authorList>
    </citation>
    <scope>NUCLEOTIDE SEQUENCE [LARGE SCALE GENOMIC DNA]</scope>
    <source>
        <strain evidence="6 7">Sa2BUA9</strain>
    </source>
</reference>
<keyword evidence="4 5" id="KW-0472">Membrane</keyword>
<evidence type="ECO:0000256" key="1">
    <source>
        <dbReference type="ARBA" id="ARBA00004141"/>
    </source>
</evidence>
<feature type="transmembrane region" description="Helical" evidence="5">
    <location>
        <begin position="84"/>
        <end position="103"/>
    </location>
</feature>
<dbReference type="InterPro" id="IPR019109">
    <property type="entry name" value="MamF_MmsF"/>
</dbReference>
<gene>
    <name evidence="6" type="ORF">H9650_19150</name>
</gene>
<evidence type="ECO:0000256" key="2">
    <source>
        <dbReference type="ARBA" id="ARBA00022692"/>
    </source>
</evidence>
<evidence type="ECO:0000256" key="5">
    <source>
        <dbReference type="SAM" id="Phobius"/>
    </source>
</evidence>
<accession>A0ABR8REK5</accession>
<dbReference type="Pfam" id="PF09685">
    <property type="entry name" value="MamF_MmsF"/>
    <property type="match status" value="1"/>
</dbReference>
<evidence type="ECO:0000313" key="6">
    <source>
        <dbReference type="EMBL" id="MBD7946223.1"/>
    </source>
</evidence>
<name>A0ABR8REK5_9BACI</name>
<dbReference type="RefSeq" id="WP_144541367.1">
    <property type="nucleotide sequence ID" value="NZ_JACSQO010000014.1"/>
</dbReference>
<proteinExistence type="predicted"/>
<dbReference type="Proteomes" id="UP000640786">
    <property type="component" value="Unassembled WGS sequence"/>
</dbReference>
<comment type="subcellular location">
    <subcellularLocation>
        <location evidence="1">Membrane</location>
        <topology evidence="1">Multi-pass membrane protein</topology>
    </subcellularLocation>
</comment>